<keyword evidence="3" id="KW-0560">Oxidoreductase</keyword>
<dbReference type="GO" id="GO:0005506">
    <property type="term" value="F:iron ion binding"/>
    <property type="evidence" value="ECO:0007669"/>
    <property type="project" value="InterPro"/>
</dbReference>
<evidence type="ECO:0000256" key="3">
    <source>
        <dbReference type="ARBA" id="ARBA00023002"/>
    </source>
</evidence>
<dbReference type="Gene3D" id="2.102.10.10">
    <property type="entry name" value="Rieske [2Fe-2S] iron-sulphur domain"/>
    <property type="match status" value="1"/>
</dbReference>
<dbReference type="PANTHER" id="PTHR21266">
    <property type="entry name" value="IRON-SULFUR DOMAIN CONTAINING PROTEIN"/>
    <property type="match status" value="1"/>
</dbReference>
<name>A0A1G7TPC9_9RHOB</name>
<proteinExistence type="predicted"/>
<dbReference type="PROSITE" id="PS51296">
    <property type="entry name" value="RIESKE"/>
    <property type="match status" value="1"/>
</dbReference>
<accession>A0A1G7TPC9</accession>
<evidence type="ECO:0000256" key="2">
    <source>
        <dbReference type="ARBA" id="ARBA00022723"/>
    </source>
</evidence>
<dbReference type="PROSITE" id="PS00570">
    <property type="entry name" value="RING_HYDROXYL_ALPHA"/>
    <property type="match status" value="1"/>
</dbReference>
<dbReference type="InterPro" id="IPR015881">
    <property type="entry name" value="ARHD_Rieske_2Fe_2S"/>
</dbReference>
<dbReference type="Pfam" id="PF00355">
    <property type="entry name" value="Rieske"/>
    <property type="match status" value="1"/>
</dbReference>
<dbReference type="EMBL" id="FNBL01000018">
    <property type="protein sequence ID" value="SDG37213.1"/>
    <property type="molecule type" value="Genomic_DNA"/>
</dbReference>
<evidence type="ECO:0000313" key="8">
    <source>
        <dbReference type="Proteomes" id="UP000182284"/>
    </source>
</evidence>
<evidence type="ECO:0000256" key="1">
    <source>
        <dbReference type="ARBA" id="ARBA00022714"/>
    </source>
</evidence>
<dbReference type="SUPFAM" id="SSF50022">
    <property type="entry name" value="ISP domain"/>
    <property type="match status" value="1"/>
</dbReference>
<dbReference type="CDD" id="cd03469">
    <property type="entry name" value="Rieske_RO_Alpha_N"/>
    <property type="match status" value="1"/>
</dbReference>
<evidence type="ECO:0000256" key="4">
    <source>
        <dbReference type="ARBA" id="ARBA00023004"/>
    </source>
</evidence>
<evidence type="ECO:0000313" key="7">
    <source>
        <dbReference type="EMBL" id="SDG37213.1"/>
    </source>
</evidence>
<dbReference type="PANTHER" id="PTHR21266:SF60">
    <property type="entry name" value="3-KETOSTEROID-9-ALPHA-MONOOXYGENASE, OXYGENASE COMPONENT"/>
    <property type="match status" value="1"/>
</dbReference>
<dbReference type="InterPro" id="IPR017941">
    <property type="entry name" value="Rieske_2Fe-2S"/>
</dbReference>
<dbReference type="AlphaFoldDB" id="A0A1G7TPC9"/>
<feature type="domain" description="Rieske" evidence="6">
    <location>
        <begin position="6"/>
        <end position="110"/>
    </location>
</feature>
<evidence type="ECO:0000256" key="5">
    <source>
        <dbReference type="ARBA" id="ARBA00023014"/>
    </source>
</evidence>
<keyword evidence="2" id="KW-0479">Metal-binding</keyword>
<keyword evidence="5" id="KW-0411">Iron-sulfur</keyword>
<keyword evidence="1" id="KW-0001">2Fe-2S</keyword>
<dbReference type="Proteomes" id="UP000182284">
    <property type="component" value="Unassembled WGS sequence"/>
</dbReference>
<protein>
    <submittedName>
        <fullName evidence="7">Rieske [2Fe-2S] domain-containing protein</fullName>
    </submittedName>
</protein>
<dbReference type="OrthoDB" id="9800776at2"/>
<keyword evidence="4" id="KW-0408">Iron</keyword>
<dbReference type="GO" id="GO:0016491">
    <property type="term" value="F:oxidoreductase activity"/>
    <property type="evidence" value="ECO:0007669"/>
    <property type="project" value="UniProtKB-KW"/>
</dbReference>
<dbReference type="RefSeq" id="WP_074647132.1">
    <property type="nucleotide sequence ID" value="NZ_FNBL01000018.1"/>
</dbReference>
<dbReference type="InterPro" id="IPR036922">
    <property type="entry name" value="Rieske_2Fe-2S_sf"/>
</dbReference>
<organism evidence="7 8">
    <name type="scientific">Celeribacter baekdonensis</name>
    <dbReference type="NCBI Taxonomy" id="875171"/>
    <lineage>
        <taxon>Bacteria</taxon>
        <taxon>Pseudomonadati</taxon>
        <taxon>Pseudomonadota</taxon>
        <taxon>Alphaproteobacteria</taxon>
        <taxon>Rhodobacterales</taxon>
        <taxon>Roseobacteraceae</taxon>
        <taxon>Celeribacter</taxon>
    </lineage>
</organism>
<dbReference type="InterPro" id="IPR050584">
    <property type="entry name" value="Cholesterol_7-desaturase"/>
</dbReference>
<evidence type="ECO:0000259" key="6">
    <source>
        <dbReference type="PROSITE" id="PS51296"/>
    </source>
</evidence>
<reference evidence="7 8" key="1">
    <citation type="submission" date="2016-10" db="EMBL/GenBank/DDBJ databases">
        <authorList>
            <person name="de Groot N.N."/>
        </authorList>
    </citation>
    <scope>NUCLEOTIDE SEQUENCE [LARGE SCALE GENOMIC DNA]</scope>
    <source>
        <strain evidence="7 8">DSM 27375</strain>
    </source>
</reference>
<sequence length="219" mass="23509">MSETGWVPIALSRCIAPGTSAGTAVHGAEIVVWRDTGGKAHAWEDRCPHRGMKMSFGFVRGDHIACLYHGWEYDETGTCRYIPAHPDLEVPPSICVTRYAVAEAGGMIWTALPLGEMPEVGPNAPEMDGLRSLYIDAPLDAVLAGLHTLALQVTQTGSLITATLGETRPTLGLHSIDADHSALHITLPSDTPTAIRLSLLDQLATLRRDVEAPLKETAQ</sequence>
<gene>
    <name evidence="7" type="ORF">SAMN04488117_11821</name>
</gene>
<dbReference type="GO" id="GO:0051537">
    <property type="term" value="F:2 iron, 2 sulfur cluster binding"/>
    <property type="evidence" value="ECO:0007669"/>
    <property type="project" value="UniProtKB-KW"/>
</dbReference>